<evidence type="ECO:0000313" key="2">
    <source>
        <dbReference type="Proteomes" id="UP001500571"/>
    </source>
</evidence>
<dbReference type="EMBL" id="BAAAPB010000001">
    <property type="protein sequence ID" value="GAA1947105.1"/>
    <property type="molecule type" value="Genomic_DNA"/>
</dbReference>
<keyword evidence="2" id="KW-1185">Reference proteome</keyword>
<protein>
    <submittedName>
        <fullName evidence="1">Uncharacterized protein</fullName>
    </submittedName>
</protein>
<evidence type="ECO:0000313" key="1">
    <source>
        <dbReference type="EMBL" id="GAA1947105.1"/>
    </source>
</evidence>
<reference evidence="1 2" key="1">
    <citation type="journal article" date="2019" name="Int. J. Syst. Evol. Microbiol.">
        <title>The Global Catalogue of Microorganisms (GCM) 10K type strain sequencing project: providing services to taxonomists for standard genome sequencing and annotation.</title>
        <authorList>
            <consortium name="The Broad Institute Genomics Platform"/>
            <consortium name="The Broad Institute Genome Sequencing Center for Infectious Disease"/>
            <person name="Wu L."/>
            <person name="Ma J."/>
        </authorList>
    </citation>
    <scope>NUCLEOTIDE SEQUENCE [LARGE SCALE GENOMIC DNA]</scope>
    <source>
        <strain evidence="1 2">JCM 15309</strain>
    </source>
</reference>
<organism evidence="1 2">
    <name type="scientific">Nocardioides panacihumi</name>
    <dbReference type="NCBI Taxonomy" id="400774"/>
    <lineage>
        <taxon>Bacteria</taxon>
        <taxon>Bacillati</taxon>
        <taxon>Actinomycetota</taxon>
        <taxon>Actinomycetes</taxon>
        <taxon>Propionibacteriales</taxon>
        <taxon>Nocardioidaceae</taxon>
        <taxon>Nocardioides</taxon>
    </lineage>
</organism>
<gene>
    <name evidence="1" type="ORF">GCM10009798_02670</name>
</gene>
<name>A0ABN2QBI7_9ACTN</name>
<dbReference type="Proteomes" id="UP001500571">
    <property type="component" value="Unassembled WGS sequence"/>
</dbReference>
<dbReference type="RefSeq" id="WP_344041621.1">
    <property type="nucleotide sequence ID" value="NZ_BAAAPB010000001.1"/>
</dbReference>
<proteinExistence type="predicted"/>
<comment type="caution">
    <text evidence="1">The sequence shown here is derived from an EMBL/GenBank/DDBJ whole genome shotgun (WGS) entry which is preliminary data.</text>
</comment>
<accession>A0ABN2QBI7</accession>
<sequence length="68" mass="7253">MQATIWIIAALAVAALVIGVVRAVRRGRPTYVQTVPATVSVAGPVVDVLESPRHAAEARAAEVHRREE</sequence>